<dbReference type="OrthoDB" id="4964421at2"/>
<reference evidence="1 2" key="1">
    <citation type="submission" date="2019-09" db="EMBL/GenBank/DDBJ databases">
        <title>Phylogeny of genus Pseudoclavibacter and closely related genus.</title>
        <authorList>
            <person name="Li Y."/>
        </authorList>
    </citation>
    <scope>NUCLEOTIDE SEQUENCE [LARGE SCALE GENOMIC DNA]</scope>
    <source>
        <strain evidence="1 2">KCTC 13959</strain>
    </source>
</reference>
<evidence type="ECO:0008006" key="3">
    <source>
        <dbReference type="Google" id="ProtNLM"/>
    </source>
</evidence>
<gene>
    <name evidence="1" type="ORF">F8O05_07820</name>
</gene>
<name>A0A7J5BAL0_9MICO</name>
<dbReference type="InterPro" id="IPR011008">
    <property type="entry name" value="Dimeric_a/b-barrel"/>
</dbReference>
<proteinExistence type="predicted"/>
<evidence type="ECO:0000313" key="1">
    <source>
        <dbReference type="EMBL" id="KAB1643139.1"/>
    </source>
</evidence>
<comment type="caution">
    <text evidence="1">The sequence shown here is derived from an EMBL/GenBank/DDBJ whole genome shotgun (WGS) entry which is preliminary data.</text>
</comment>
<sequence>MRYFMSWHIRESELLARSPAWREEVAAFLAEYEDELFTNSELDWVEVLDPESQAIVVGPGAEVREGFYNEGGKPSARVWAIRVANRERAVEIASKFAGQLDTWIEVRECLPGAQRP</sequence>
<evidence type="ECO:0000313" key="2">
    <source>
        <dbReference type="Proteomes" id="UP000433493"/>
    </source>
</evidence>
<dbReference type="AlphaFoldDB" id="A0A7J5BAL0"/>
<dbReference type="Gene3D" id="3.30.70.1060">
    <property type="entry name" value="Dimeric alpha+beta barrel"/>
    <property type="match status" value="1"/>
</dbReference>
<dbReference type="EMBL" id="WBKB01000004">
    <property type="protein sequence ID" value="KAB1643139.1"/>
    <property type="molecule type" value="Genomic_DNA"/>
</dbReference>
<dbReference type="SUPFAM" id="SSF54909">
    <property type="entry name" value="Dimeric alpha+beta barrel"/>
    <property type="match status" value="1"/>
</dbReference>
<organism evidence="1 2">
    <name type="scientific">Gulosibacter chungangensis</name>
    <dbReference type="NCBI Taxonomy" id="979746"/>
    <lineage>
        <taxon>Bacteria</taxon>
        <taxon>Bacillati</taxon>
        <taxon>Actinomycetota</taxon>
        <taxon>Actinomycetes</taxon>
        <taxon>Micrococcales</taxon>
        <taxon>Microbacteriaceae</taxon>
        <taxon>Gulosibacter</taxon>
    </lineage>
</organism>
<dbReference type="Proteomes" id="UP000433493">
    <property type="component" value="Unassembled WGS sequence"/>
</dbReference>
<dbReference type="RefSeq" id="WP_158052188.1">
    <property type="nucleotide sequence ID" value="NZ_WBKB01000004.1"/>
</dbReference>
<protein>
    <recommendedName>
        <fullName evidence="3">YCII-related domain-containing protein</fullName>
    </recommendedName>
</protein>
<accession>A0A7J5BAL0</accession>
<keyword evidence="2" id="KW-1185">Reference proteome</keyword>